<evidence type="ECO:0000256" key="4">
    <source>
        <dbReference type="PIRSR" id="PIRSR617939-2"/>
    </source>
</evidence>
<feature type="transmembrane region" description="Helical" evidence="5">
    <location>
        <begin position="154"/>
        <end position="174"/>
    </location>
</feature>
<evidence type="ECO:0000256" key="1">
    <source>
        <dbReference type="ARBA" id="ARBA00012346"/>
    </source>
</evidence>
<dbReference type="CDD" id="cd06661">
    <property type="entry name" value="GGCT_like"/>
    <property type="match status" value="1"/>
</dbReference>
<feature type="active site" description="Proton acceptor" evidence="3">
    <location>
        <position position="71"/>
    </location>
</feature>
<dbReference type="GO" id="GO:0003839">
    <property type="term" value="F:gamma-glutamylcyclotransferase activity"/>
    <property type="evidence" value="ECO:0007669"/>
    <property type="project" value="UniProtKB-EC"/>
</dbReference>
<dbReference type="InterPro" id="IPR017939">
    <property type="entry name" value="G-Glutamylcylcotransferase"/>
</dbReference>
<dbReference type="PANTHER" id="PTHR12935">
    <property type="entry name" value="GAMMA-GLUTAMYLCYCLOTRANSFERASE"/>
    <property type="match status" value="1"/>
</dbReference>
<reference evidence="6" key="1">
    <citation type="submission" date="2021-02" db="EMBL/GenBank/DDBJ databases">
        <authorList>
            <person name="Nowell W R."/>
        </authorList>
    </citation>
    <scope>NUCLEOTIDE SEQUENCE</scope>
</reference>
<dbReference type="InterPro" id="IPR036568">
    <property type="entry name" value="GGCT-like_sf"/>
</dbReference>
<dbReference type="InterPro" id="IPR013024">
    <property type="entry name" value="GGCT-like"/>
</dbReference>
<name>A0A815AZT0_9BILA</name>
<keyword evidence="5" id="KW-1133">Transmembrane helix</keyword>
<dbReference type="EMBL" id="CAJNOI010000387">
    <property type="protein sequence ID" value="CAF1264236.1"/>
    <property type="molecule type" value="Genomic_DNA"/>
</dbReference>
<evidence type="ECO:0000313" key="9">
    <source>
        <dbReference type="Proteomes" id="UP000663877"/>
    </source>
</evidence>
<dbReference type="Proteomes" id="UP000663877">
    <property type="component" value="Unassembled WGS sequence"/>
</dbReference>
<evidence type="ECO:0000256" key="3">
    <source>
        <dbReference type="PIRSR" id="PIRSR617939-1"/>
    </source>
</evidence>
<dbReference type="PANTHER" id="PTHR12935:SF0">
    <property type="entry name" value="GAMMA-GLUTAMYLCYCLOTRANSFERASE"/>
    <property type="match status" value="1"/>
</dbReference>
<keyword evidence="5" id="KW-0472">Membrane</keyword>
<feature type="binding site" evidence="4">
    <location>
        <position position="121"/>
    </location>
    <ligand>
        <name>substrate</name>
    </ligand>
</feature>
<evidence type="ECO:0000313" key="8">
    <source>
        <dbReference type="Proteomes" id="UP000663832"/>
    </source>
</evidence>
<dbReference type="Pfam" id="PF13772">
    <property type="entry name" value="AIG2_2"/>
    <property type="match status" value="1"/>
</dbReference>
<dbReference type="OrthoDB" id="2017317at2759"/>
<evidence type="ECO:0000256" key="5">
    <source>
        <dbReference type="SAM" id="Phobius"/>
    </source>
</evidence>
<dbReference type="EC" id="4.3.2.9" evidence="1"/>
<comment type="caution">
    <text evidence="6">The sequence shown here is derived from an EMBL/GenBank/DDBJ whole genome shotgun (WGS) entry which is preliminary data.</text>
</comment>
<dbReference type="Proteomes" id="UP000663832">
    <property type="component" value="Unassembled WGS sequence"/>
</dbReference>
<accession>A0A815AZT0</accession>
<keyword evidence="5" id="KW-0812">Transmembrane</keyword>
<evidence type="ECO:0000313" key="6">
    <source>
        <dbReference type="EMBL" id="CAF1264236.1"/>
    </source>
</evidence>
<keyword evidence="8" id="KW-1185">Reference proteome</keyword>
<evidence type="ECO:0000313" key="7">
    <source>
        <dbReference type="EMBL" id="CAF1417017.1"/>
    </source>
</evidence>
<dbReference type="SUPFAM" id="SSF110857">
    <property type="entry name" value="Gamma-glutamyl cyclotransferase-like"/>
    <property type="match status" value="1"/>
</dbReference>
<dbReference type="Gene3D" id="3.10.490.10">
    <property type="entry name" value="Gamma-glutamyl cyclotransferase-like"/>
    <property type="match status" value="1"/>
</dbReference>
<evidence type="ECO:0000256" key="2">
    <source>
        <dbReference type="ARBA" id="ARBA00023239"/>
    </source>
</evidence>
<organism evidence="6 9">
    <name type="scientific">Adineta steineri</name>
    <dbReference type="NCBI Taxonomy" id="433720"/>
    <lineage>
        <taxon>Eukaryota</taxon>
        <taxon>Metazoa</taxon>
        <taxon>Spiralia</taxon>
        <taxon>Gnathifera</taxon>
        <taxon>Rotifera</taxon>
        <taxon>Eurotatoria</taxon>
        <taxon>Bdelloidea</taxon>
        <taxon>Adinetida</taxon>
        <taxon>Adinetidae</taxon>
        <taxon>Adineta</taxon>
    </lineage>
</organism>
<dbReference type="EMBL" id="CAJNOM010000401">
    <property type="protein sequence ID" value="CAF1417017.1"/>
    <property type="molecule type" value="Genomic_DNA"/>
</dbReference>
<sequence length="274" mass="31036">MYPSILTGRRKIHPIESIPGVLEGWQLTFDLRGIPAVEPCFGNIKENPDSEIHGVLHKMTESDFKRLLATEGGSGVDANGYIPYKVNVHAYDGRLIEAYALVVRQISPSILYHHAVPSARYIGLLRNGATHFKIHPLYIEYLQSLPSIERNKPIMLLVIIEVLLLTALLSPYWIPIVIYYVCTKRILQARAFFFTLMIVNLWRVYRLFGYKSVIQPYYSAPFPLGSTNFKENTAAFRTEVQTDEQTLPDTVPNIPSESILSSPSVVTTAQRKND</sequence>
<proteinExistence type="predicted"/>
<gene>
    <name evidence="6" type="ORF">BJG266_LOCUS30294</name>
    <name evidence="7" type="ORF">QVE165_LOCUS37955</name>
</gene>
<keyword evidence="2" id="KW-0456">Lyase</keyword>
<protein>
    <recommendedName>
        <fullName evidence="1">gamma-glutamylcyclotransferase</fullName>
        <ecNumber evidence="1">4.3.2.9</ecNumber>
    </recommendedName>
</protein>
<feature type="transmembrane region" description="Helical" evidence="5">
    <location>
        <begin position="186"/>
        <end position="205"/>
    </location>
</feature>
<dbReference type="AlphaFoldDB" id="A0A815AZT0"/>